<dbReference type="CDD" id="cd01104">
    <property type="entry name" value="HTH_MlrA-CarA"/>
    <property type="match status" value="1"/>
</dbReference>
<dbReference type="InterPro" id="IPR009061">
    <property type="entry name" value="DNA-bd_dom_put_sf"/>
</dbReference>
<dbReference type="Pfam" id="PF13411">
    <property type="entry name" value="MerR_1"/>
    <property type="match status" value="1"/>
</dbReference>
<dbReference type="InterPro" id="IPR036594">
    <property type="entry name" value="Meth_synthase_dom"/>
</dbReference>
<proteinExistence type="predicted"/>
<dbReference type="Proteomes" id="UP001501237">
    <property type="component" value="Unassembled WGS sequence"/>
</dbReference>
<gene>
    <name evidence="3" type="ORF">GCM10010468_09700</name>
</gene>
<comment type="caution">
    <text evidence="3">The sequence shown here is derived from an EMBL/GenBank/DDBJ whole genome shotgun (WGS) entry which is preliminary data.</text>
</comment>
<dbReference type="SMART" id="SM00422">
    <property type="entry name" value="HTH_MERR"/>
    <property type="match status" value="1"/>
</dbReference>
<keyword evidence="4" id="KW-1185">Reference proteome</keyword>
<dbReference type="Gene3D" id="3.40.50.280">
    <property type="entry name" value="Cobalamin-binding domain"/>
    <property type="match status" value="1"/>
</dbReference>
<evidence type="ECO:0000313" key="4">
    <source>
        <dbReference type="Proteomes" id="UP001501237"/>
    </source>
</evidence>
<feature type="domain" description="HTH merR-type" evidence="2">
    <location>
        <begin position="12"/>
        <end position="77"/>
    </location>
</feature>
<keyword evidence="1" id="KW-0238">DNA-binding</keyword>
<accession>A0ABP6PZU9</accession>
<dbReference type="SUPFAM" id="SSF46955">
    <property type="entry name" value="Putative DNA-binding domain"/>
    <property type="match status" value="1"/>
</dbReference>
<dbReference type="PANTHER" id="PTHR30204">
    <property type="entry name" value="REDOX-CYCLING DRUG-SENSING TRANSCRIPTIONAL ACTIVATOR SOXR"/>
    <property type="match status" value="1"/>
</dbReference>
<dbReference type="Gene3D" id="1.10.1660.10">
    <property type="match status" value="1"/>
</dbReference>
<evidence type="ECO:0000313" key="3">
    <source>
        <dbReference type="EMBL" id="GAA3198182.1"/>
    </source>
</evidence>
<dbReference type="RefSeq" id="WP_344822546.1">
    <property type="nucleotide sequence ID" value="NZ_BAAAUV010000002.1"/>
</dbReference>
<dbReference type="EMBL" id="BAAAUV010000002">
    <property type="protein sequence ID" value="GAA3198182.1"/>
    <property type="molecule type" value="Genomic_DNA"/>
</dbReference>
<evidence type="ECO:0000256" key="1">
    <source>
        <dbReference type="ARBA" id="ARBA00023125"/>
    </source>
</evidence>
<evidence type="ECO:0000259" key="2">
    <source>
        <dbReference type="PROSITE" id="PS50937"/>
    </source>
</evidence>
<sequence length="292" mass="30571">MDDESGPALGAGAVATLLGVAVTTLRSWDRRYGIGPSSRESGRHRRYTPADLERLREMRRLVYAGVPPAEAARAALRGRSADGGTKRTGGGRTIPVGRADRAAQGLARAAVALDGQGLLAAMREQLAEHGTRAVWTEILTPLLVGIGMRWEESGGDFVEVEHLVSWCASTALRERASGEASGPVVLLAAAPGEEHTLALEALAAAGAERGRTVRMLGARVPGTALAAAAGRLAPARIVVWAQIPEHADADALPEAGERLILAGPGWSERDLPPGTRLVTTFDEALDALEDLP</sequence>
<dbReference type="Gene3D" id="1.10.1240.10">
    <property type="entry name" value="Methionine synthase domain"/>
    <property type="match status" value="1"/>
</dbReference>
<dbReference type="PROSITE" id="PS50937">
    <property type="entry name" value="HTH_MERR_2"/>
    <property type="match status" value="1"/>
</dbReference>
<dbReference type="InterPro" id="IPR003759">
    <property type="entry name" value="Cbl-bd_cap"/>
</dbReference>
<organism evidence="3 4">
    <name type="scientific">Actinocorallia longicatena</name>
    <dbReference type="NCBI Taxonomy" id="111803"/>
    <lineage>
        <taxon>Bacteria</taxon>
        <taxon>Bacillati</taxon>
        <taxon>Actinomycetota</taxon>
        <taxon>Actinomycetes</taxon>
        <taxon>Streptosporangiales</taxon>
        <taxon>Thermomonosporaceae</taxon>
        <taxon>Actinocorallia</taxon>
    </lineage>
</organism>
<dbReference type="Pfam" id="PF02607">
    <property type="entry name" value="B12-binding_2"/>
    <property type="match status" value="1"/>
</dbReference>
<dbReference type="InterPro" id="IPR047057">
    <property type="entry name" value="MerR_fam"/>
</dbReference>
<reference evidence="4" key="1">
    <citation type="journal article" date="2019" name="Int. J. Syst. Evol. Microbiol.">
        <title>The Global Catalogue of Microorganisms (GCM) 10K type strain sequencing project: providing services to taxonomists for standard genome sequencing and annotation.</title>
        <authorList>
            <consortium name="The Broad Institute Genomics Platform"/>
            <consortium name="The Broad Institute Genome Sequencing Center for Infectious Disease"/>
            <person name="Wu L."/>
            <person name="Ma J."/>
        </authorList>
    </citation>
    <scope>NUCLEOTIDE SEQUENCE [LARGE SCALE GENOMIC DNA]</scope>
    <source>
        <strain evidence="4">JCM 9377</strain>
    </source>
</reference>
<dbReference type="InterPro" id="IPR000551">
    <property type="entry name" value="MerR-type_HTH_dom"/>
</dbReference>
<protein>
    <submittedName>
        <fullName evidence="3">MerR family transcriptional regulator</fullName>
    </submittedName>
</protein>
<dbReference type="PANTHER" id="PTHR30204:SF97">
    <property type="entry name" value="MERR FAMILY REGULATORY PROTEIN"/>
    <property type="match status" value="1"/>
</dbReference>
<name>A0ABP6PZU9_9ACTN</name>